<evidence type="ECO:0000256" key="4">
    <source>
        <dbReference type="ARBA" id="ARBA00022622"/>
    </source>
</evidence>
<dbReference type="GO" id="GO:0009277">
    <property type="term" value="C:fungal-type cell wall"/>
    <property type="evidence" value="ECO:0007669"/>
    <property type="project" value="EnsemblFungi"/>
</dbReference>
<keyword evidence="7 10" id="KW-0472">Membrane</keyword>
<dbReference type="eggNOG" id="ENOG502QRZZ">
    <property type="taxonomic scope" value="Eukaryota"/>
</dbReference>
<evidence type="ECO:0000256" key="11">
    <source>
        <dbReference type="SAM" id="MobiDB-lite"/>
    </source>
</evidence>
<proteinExistence type="inferred from homology"/>
<feature type="region of interest" description="Disordered" evidence="11">
    <location>
        <begin position="423"/>
        <end position="471"/>
    </location>
</feature>
<dbReference type="VEuPathDB" id="FungiDB:YALI0_A03597g"/>
<gene>
    <name evidence="13" type="ORF">B0I71DRAFT_135419</name>
    <name evidence="12" type="ORF">YALI1_A03837g</name>
</gene>
<comment type="function">
    <text evidence="10">Splits internally a 1,3-beta-glucan molecule and transfers the newly generated reducing end (the donor) to the non-reducing end of another 1,3-beta-glucan molecule (the acceptor) forming a 1,3-beta linkage, resulting in the elongation of 1,3-beta-glucan chains in the cell wall.</text>
</comment>
<evidence type="ECO:0000256" key="2">
    <source>
        <dbReference type="ARBA" id="ARBA00004589"/>
    </source>
</evidence>
<comment type="similarity">
    <text evidence="3 10">Belongs to the glycosyl hydrolase 72 family.</text>
</comment>
<feature type="chain" id="PRO_5033810381" description="1,3-beta-glucanosyltransferase" evidence="10">
    <location>
        <begin position="19"/>
        <end position="492"/>
    </location>
</feature>
<dbReference type="PANTHER" id="PTHR31468:SF4">
    <property type="entry name" value="1,3-BETA-GLUCANOSYLTRANSFERASE GAS3-RELATED"/>
    <property type="match status" value="1"/>
</dbReference>
<dbReference type="EMBL" id="KZ859066">
    <property type="protein sequence ID" value="RDW23770.1"/>
    <property type="molecule type" value="Genomic_DNA"/>
</dbReference>
<dbReference type="Gene3D" id="3.20.20.80">
    <property type="entry name" value="Glycosidases"/>
    <property type="match status" value="1"/>
</dbReference>
<evidence type="ECO:0000313" key="12">
    <source>
        <dbReference type="EMBL" id="AOW00220.1"/>
    </source>
</evidence>
<dbReference type="KEGG" id="yli:2906236"/>
<comment type="subcellular location">
    <subcellularLocation>
        <location evidence="1">Cell envelope</location>
    </subcellularLocation>
    <subcellularLocation>
        <location evidence="10">Cell membrane</location>
        <topology evidence="10">Lipid-anchor</topology>
        <topology evidence="10">GPI-anchor</topology>
    </subcellularLocation>
    <subcellularLocation>
        <location evidence="2">Membrane</location>
        <topology evidence="2">Lipid-anchor</topology>
        <topology evidence="2">GPI-anchor</topology>
    </subcellularLocation>
</comment>
<dbReference type="SUPFAM" id="SSF51445">
    <property type="entry name" value="(Trans)glycosidases"/>
    <property type="match status" value="1"/>
</dbReference>
<dbReference type="GeneID" id="2906236"/>
<evidence type="ECO:0000256" key="5">
    <source>
        <dbReference type="ARBA" id="ARBA00022679"/>
    </source>
</evidence>
<evidence type="ECO:0000256" key="1">
    <source>
        <dbReference type="ARBA" id="ARBA00004196"/>
    </source>
</evidence>
<dbReference type="Pfam" id="PF03198">
    <property type="entry name" value="Glyco_hydro_72"/>
    <property type="match status" value="1"/>
</dbReference>
<dbReference type="Proteomes" id="UP000182444">
    <property type="component" value="Chromosome 1A"/>
</dbReference>
<dbReference type="GO" id="GO:0071970">
    <property type="term" value="P:fungal-type cell wall (1-&gt;3)-beta-D-glucan biosynthetic process"/>
    <property type="evidence" value="ECO:0007669"/>
    <property type="project" value="TreeGrafter"/>
</dbReference>
<evidence type="ECO:0000256" key="10">
    <source>
        <dbReference type="RuleBase" id="RU361209"/>
    </source>
</evidence>
<dbReference type="InterPro" id="IPR017853">
    <property type="entry name" value="GH"/>
</dbReference>
<feature type="compositionally biased region" description="Polar residues" evidence="11">
    <location>
        <begin position="360"/>
        <end position="370"/>
    </location>
</feature>
<dbReference type="AlphaFoldDB" id="A0A1H6Q7V2"/>
<reference evidence="13 15" key="2">
    <citation type="submission" date="2018-07" db="EMBL/GenBank/DDBJ databases">
        <title>Draft Genome Assemblies for Five Robust Yarrowia lipolytica Strains Exhibiting High Lipid Production and Pentose Sugar Utilization and Sugar Alcohol Secretion from Undetoxified Lignocellulosic Biomass Hydrolysates.</title>
        <authorList>
            <consortium name="DOE Joint Genome Institute"/>
            <person name="Walker C."/>
            <person name="Ryu S."/>
            <person name="Na H."/>
            <person name="Zane M."/>
            <person name="LaButti K."/>
            <person name="Lipzen A."/>
            <person name="Haridas S."/>
            <person name="Barry K."/>
            <person name="Grigoriev I.V."/>
            <person name="Quarterman J."/>
            <person name="Slininger P."/>
            <person name="Dien B."/>
            <person name="Trinh C.T."/>
        </authorList>
    </citation>
    <scope>NUCLEOTIDE SEQUENCE [LARGE SCALE GENOMIC DNA]</scope>
    <source>
        <strain evidence="13 15">YB392</strain>
    </source>
</reference>
<dbReference type="GO" id="GO:0005886">
    <property type="term" value="C:plasma membrane"/>
    <property type="evidence" value="ECO:0007669"/>
    <property type="project" value="UniProtKB-SubCell"/>
</dbReference>
<dbReference type="RefSeq" id="XP_499730.1">
    <property type="nucleotide sequence ID" value="XM_499730.1"/>
</dbReference>
<dbReference type="EC" id="2.4.1.-" evidence="10"/>
<evidence type="ECO:0000256" key="3">
    <source>
        <dbReference type="ARBA" id="ARBA00007528"/>
    </source>
</evidence>
<evidence type="ECO:0000256" key="8">
    <source>
        <dbReference type="ARBA" id="ARBA00023180"/>
    </source>
</evidence>
<dbReference type="EMBL" id="CP017553">
    <property type="protein sequence ID" value="AOW00220.1"/>
    <property type="molecule type" value="Genomic_DNA"/>
</dbReference>
<evidence type="ECO:0000256" key="7">
    <source>
        <dbReference type="ARBA" id="ARBA00023136"/>
    </source>
</evidence>
<evidence type="ECO:0000313" key="14">
    <source>
        <dbReference type="Proteomes" id="UP000182444"/>
    </source>
</evidence>
<evidence type="ECO:0000256" key="6">
    <source>
        <dbReference type="ARBA" id="ARBA00022729"/>
    </source>
</evidence>
<dbReference type="VEuPathDB" id="FungiDB:YALI1_A03837g"/>
<protein>
    <recommendedName>
        <fullName evidence="10">1,3-beta-glucanosyltransferase</fullName>
        <ecNumber evidence="10">2.4.1.-</ecNumber>
    </recommendedName>
</protein>
<dbReference type="OrthoDB" id="421038at2759"/>
<dbReference type="GO" id="GO:0016740">
    <property type="term" value="F:transferase activity"/>
    <property type="evidence" value="ECO:0007669"/>
    <property type="project" value="UniProtKB-KW"/>
</dbReference>
<name>A0A1H6Q7V2_YARLL</name>
<accession>A0A1H6Q7V2</accession>
<organism evidence="12 14">
    <name type="scientific">Yarrowia lipolytica</name>
    <name type="common">Candida lipolytica</name>
    <dbReference type="NCBI Taxonomy" id="4952"/>
    <lineage>
        <taxon>Eukaryota</taxon>
        <taxon>Fungi</taxon>
        <taxon>Dikarya</taxon>
        <taxon>Ascomycota</taxon>
        <taxon>Saccharomycotina</taxon>
        <taxon>Dipodascomycetes</taxon>
        <taxon>Dipodascales</taxon>
        <taxon>Dipodascales incertae sedis</taxon>
        <taxon>Yarrowia</taxon>
    </lineage>
</organism>
<evidence type="ECO:0000256" key="9">
    <source>
        <dbReference type="ARBA" id="ARBA00023288"/>
    </source>
</evidence>
<feature type="region of interest" description="Disordered" evidence="11">
    <location>
        <begin position="360"/>
        <end position="391"/>
    </location>
</feature>
<dbReference type="PANTHER" id="PTHR31468">
    <property type="entry name" value="1,3-BETA-GLUCANOSYLTRANSFERASE GAS1"/>
    <property type="match status" value="1"/>
</dbReference>
<dbReference type="Proteomes" id="UP000256601">
    <property type="component" value="Unassembled WGS sequence"/>
</dbReference>
<keyword evidence="8" id="KW-0325">Glycoprotein</keyword>
<evidence type="ECO:0000313" key="13">
    <source>
        <dbReference type="EMBL" id="RDW23770.1"/>
    </source>
</evidence>
<dbReference type="GO" id="GO:0098552">
    <property type="term" value="C:side of membrane"/>
    <property type="evidence" value="ECO:0007669"/>
    <property type="project" value="UniProtKB-KW"/>
</dbReference>
<dbReference type="InterPro" id="IPR004886">
    <property type="entry name" value="Glucanosyltransferase"/>
</dbReference>
<evidence type="ECO:0000313" key="15">
    <source>
        <dbReference type="Proteomes" id="UP000256601"/>
    </source>
</evidence>
<keyword evidence="5 10" id="KW-0808">Transferase</keyword>
<keyword evidence="4 10" id="KW-0336">GPI-anchor</keyword>
<sequence>MKPTSILSLSALAASVSALVPIEIRGNKFVKPGNSSSEDEIFQVIGIDYQPGGASGYSDSADSDALSDVDTCLRDAYILQKLGVNTIRVYTLSPWINHDECMSILNGAGIYVILDVNTPLGGQSLNRDDPKGSYNAGYVNRVFGFLDAFMGYPNVLGFFSGNEVFNNKENAETVPPYIKALQRDMKAYISNHGDRDIPVGYSAADDTTLGIAGWQYLECGDEEVRSDFYGLNTYQWCGGATWDNSGYGTINSSYADSAIPLIFSEYGCNKVRPRTFDEVDQGLYGGLKDTFSGGLIYEYSEEANNYGLVEIDSDGNIELKEDYYNLQKAYANISKPSGSASSLGSEPTIKQCNSTLIKKTDQSFNSTTDLPPSPVLDTIKSGSGNNNVGKIVDIPQNLKTNYTIKDKDGNEIKDPTVVIDAKNLFNGHPKKRAAKPDASSSASSASEPSATSAAASSSPSASASSTDKKKNGGVVQTVSMMAVLGGVAVALL</sequence>
<feature type="compositionally biased region" description="Low complexity" evidence="11">
    <location>
        <begin position="436"/>
        <end position="465"/>
    </location>
</feature>
<reference evidence="12 14" key="1">
    <citation type="journal article" date="2016" name="PLoS ONE">
        <title>Sequence Assembly of Yarrowia lipolytica Strain W29/CLIB89 Shows Transposable Element Diversity.</title>
        <authorList>
            <person name="Magnan C."/>
            <person name="Yu J."/>
            <person name="Chang I."/>
            <person name="Jahn E."/>
            <person name="Kanomata Y."/>
            <person name="Wu J."/>
            <person name="Zeller M."/>
            <person name="Oakes M."/>
            <person name="Baldi P."/>
            <person name="Sandmeyer S."/>
        </authorList>
    </citation>
    <scope>NUCLEOTIDE SEQUENCE [LARGE SCALE GENOMIC DNA]</scope>
    <source>
        <strain evidence="12">CLIB89</strain>
        <strain evidence="14">CLIB89(W29)</strain>
    </source>
</reference>
<dbReference type="FunFam" id="3.20.20.80:FF:000032">
    <property type="entry name" value="1,3-beta-glucanosyltransferase"/>
    <property type="match status" value="1"/>
</dbReference>
<feature type="signal peptide" evidence="10">
    <location>
        <begin position="1"/>
        <end position="18"/>
    </location>
</feature>
<dbReference type="OMA" id="WTQEAND"/>
<keyword evidence="9 10" id="KW-0449">Lipoprotein</keyword>
<dbReference type="GO" id="GO:0031505">
    <property type="term" value="P:fungal-type cell wall organization"/>
    <property type="evidence" value="ECO:0007669"/>
    <property type="project" value="TreeGrafter"/>
</dbReference>
<keyword evidence="6 10" id="KW-0732">Signal</keyword>